<dbReference type="CTD" id="4539"/>
<organism evidence="2">
    <name type="scientific">Lepidocyrtus fimetarius</name>
    <dbReference type="NCBI Taxonomy" id="2583952"/>
    <lineage>
        <taxon>Eukaryota</taxon>
        <taxon>Metazoa</taxon>
        <taxon>Ecdysozoa</taxon>
        <taxon>Arthropoda</taxon>
        <taxon>Hexapoda</taxon>
        <taxon>Collembola</taxon>
        <taxon>Entomobryomorpha</taxon>
        <taxon>Entomobryoidea</taxon>
        <taxon>Entomobryidae</taxon>
        <taxon>Lepidocyrtinae</taxon>
        <taxon>Lepidocyrtus</taxon>
    </lineage>
</organism>
<gene>
    <name evidence="2" type="primary">ND4L</name>
</gene>
<dbReference type="EMBL" id="MK431900">
    <property type="protein sequence ID" value="QIM14974.1"/>
    <property type="molecule type" value="Genomic_DNA"/>
</dbReference>
<keyword evidence="1" id="KW-0812">Transmembrane</keyword>
<accession>A0A6G8FF01</accession>
<keyword evidence="2" id="KW-0496">Mitochondrion</keyword>
<dbReference type="Gene3D" id="1.10.287.3510">
    <property type="match status" value="1"/>
</dbReference>
<dbReference type="RefSeq" id="YP_009756946.1">
    <property type="nucleotide sequence ID" value="NC_047189.1"/>
</dbReference>
<geneLocation type="mitochondrion" evidence="2"/>
<feature type="transmembrane region" description="Helical" evidence="1">
    <location>
        <begin position="27"/>
        <end position="47"/>
    </location>
</feature>
<evidence type="ECO:0000313" key="2">
    <source>
        <dbReference type="EMBL" id="QIM14974.1"/>
    </source>
</evidence>
<keyword evidence="1" id="KW-1133">Transmembrane helix</keyword>
<evidence type="ECO:0000256" key="1">
    <source>
        <dbReference type="SAM" id="Phobius"/>
    </source>
</evidence>
<reference evidence="2" key="1">
    <citation type="submission" date="2019-01" db="EMBL/GenBank/DDBJ databases">
        <title>Mitochondrial phylogenomics of Collembola.</title>
        <authorList>
            <person name="Sun X."/>
            <person name="Xie Z.-J."/>
            <person name="Dong J."/>
            <person name="Yu D.-Y."/>
        </authorList>
    </citation>
    <scope>NUCLEOTIDE SEQUENCE</scope>
</reference>
<feature type="transmembrane region" description="Helical" evidence="1">
    <location>
        <begin position="6"/>
        <end position="22"/>
    </location>
</feature>
<keyword evidence="1" id="KW-0472">Membrane</keyword>
<dbReference type="AlphaFoldDB" id="A0A6G8FF01"/>
<name>A0A6G8FF01_9HEXA</name>
<dbReference type="GeneID" id="54618701"/>
<sequence>MNLMHAFLVFNIVVGLYIYCMTFKHLLVVLLSLEFLAVMIFFLFILFLCEGSYYYSLVYLIMVACEGALGLSVLIVMGRSHGGDYFSSFSLLY</sequence>
<feature type="transmembrane region" description="Helical" evidence="1">
    <location>
        <begin position="53"/>
        <end position="77"/>
    </location>
</feature>
<proteinExistence type="predicted"/>
<protein>
    <submittedName>
        <fullName evidence="2">NADH dehydrogenase subunit 4L</fullName>
    </submittedName>
</protein>